<protein>
    <submittedName>
        <fullName evidence="1">Uncharacterized protein</fullName>
    </submittedName>
</protein>
<dbReference type="Proteomes" id="UP000255411">
    <property type="component" value="Chromosome"/>
</dbReference>
<sequence>MARQDMYHNRLQIDYFSESYQAFEEAYYRYSTFTTPLTFLVDDILKYMAISGNSFFTLDAKNSKDNKNHHFHFTKTFPQQDSNIQLYHYHHHDSD</sequence>
<proteinExistence type="predicted"/>
<organism evidence="1 2">
    <name type="scientific">Streptococcus pluranimalium</name>
    <dbReference type="NCBI Taxonomy" id="82348"/>
    <lineage>
        <taxon>Bacteria</taxon>
        <taxon>Bacillati</taxon>
        <taxon>Bacillota</taxon>
        <taxon>Bacilli</taxon>
        <taxon>Lactobacillales</taxon>
        <taxon>Streptococcaceae</taxon>
        <taxon>Streptococcus</taxon>
    </lineage>
</organism>
<dbReference type="RefSeq" id="WP_199773981.1">
    <property type="nucleotide sequence ID" value="NZ_CBCRZV010000035.1"/>
</dbReference>
<dbReference type="InterPro" id="IPR046004">
    <property type="entry name" value="DUF5960"/>
</dbReference>
<gene>
    <name evidence="1" type="ORF">Sp14A_11820</name>
</gene>
<reference evidence="1 2" key="1">
    <citation type="submission" date="2017-07" db="EMBL/GenBank/DDBJ databases">
        <title>Streptococcus pluranimalium as cause of bovine abortion.</title>
        <authorList>
            <person name="Rodriguez Campos S."/>
            <person name="Gobeli Brawand S."/>
            <person name="Brodard I."/>
            <person name="Rychener L."/>
            <person name="Perreten V."/>
        </authorList>
    </citation>
    <scope>NUCLEOTIDE SEQUENCE [LARGE SCALE GENOMIC DNA]</scope>
    <source>
        <strain evidence="1 2">14A0014</strain>
    </source>
</reference>
<accession>A0A345VK45</accession>
<dbReference type="Pfam" id="PF19385">
    <property type="entry name" value="DUF5960"/>
    <property type="match status" value="1"/>
</dbReference>
<dbReference type="EMBL" id="CP022601">
    <property type="protein sequence ID" value="AXJ13097.1"/>
    <property type="molecule type" value="Genomic_DNA"/>
</dbReference>
<evidence type="ECO:0000313" key="1">
    <source>
        <dbReference type="EMBL" id="AXJ13097.1"/>
    </source>
</evidence>
<name>A0A345VK45_9STRE</name>
<dbReference type="AlphaFoldDB" id="A0A345VK45"/>
<dbReference type="GeneID" id="98393276"/>
<evidence type="ECO:0000313" key="2">
    <source>
        <dbReference type="Proteomes" id="UP000255411"/>
    </source>
</evidence>